<reference evidence="4" key="1">
    <citation type="submission" date="2016-07" db="EMBL/GenBank/DDBJ databases">
        <title>Microvirga ossetica sp. nov. a new species of rhizobia isolated from root nodules of the legume species Vicia alpestris Steven originated from North Ossetia region in the Caucasus.</title>
        <authorList>
            <person name="Safronova V.I."/>
            <person name="Kuznetsova I.G."/>
            <person name="Sazanova A.L."/>
            <person name="Belimov A."/>
            <person name="Andronov E."/>
            <person name="Osledkin Y.S."/>
            <person name="Onishchuk O.P."/>
            <person name="Kurchak O.N."/>
            <person name="Shaposhnikov A.I."/>
            <person name="Willems A."/>
            <person name="Tikhonovich I.A."/>
        </authorList>
    </citation>
    <scope>NUCLEOTIDE SEQUENCE [LARGE SCALE GENOMIC DNA]</scope>
    <source>
        <strain evidence="4">V5/3M</strain>
    </source>
</reference>
<evidence type="ECO:0000256" key="2">
    <source>
        <dbReference type="ARBA" id="ARBA00023315"/>
    </source>
</evidence>
<dbReference type="OrthoDB" id="7585366at2"/>
<accession>A0A1B2EBZ6</accession>
<dbReference type="AlphaFoldDB" id="A0A1B2EBZ6"/>
<feature type="domain" description="N-acetyltransferase" evidence="3">
    <location>
        <begin position="14"/>
        <end position="157"/>
    </location>
</feature>
<dbReference type="InterPro" id="IPR000182">
    <property type="entry name" value="GNAT_dom"/>
</dbReference>
<evidence type="ECO:0000313" key="4">
    <source>
        <dbReference type="EMBL" id="ANY77479.1"/>
    </source>
</evidence>
<dbReference type="PANTHER" id="PTHR43877">
    <property type="entry name" value="AMINOALKYLPHOSPHONATE N-ACETYLTRANSFERASE-RELATED-RELATED"/>
    <property type="match status" value="1"/>
</dbReference>
<keyword evidence="1" id="KW-0808">Transferase</keyword>
<evidence type="ECO:0000256" key="1">
    <source>
        <dbReference type="ARBA" id="ARBA00022679"/>
    </source>
</evidence>
<dbReference type="KEGG" id="moc:BB934_03945"/>
<sequence length="157" mass="17131">MSTSHPPVLDASGRRLTIADRADEAAILSLARAFHAEDGHPLSDQGERALGHLLTDQTHGLVFKIEAPSGVIGYAVLCFGYSVELGWRDVFLDDFYIIPSERGHGLGHSVMDALIAFAREAGFAAVHLEVMAGNRAEVFYRRLGFRDRGSAILTLRL</sequence>
<dbReference type="PROSITE" id="PS51186">
    <property type="entry name" value="GNAT"/>
    <property type="match status" value="1"/>
</dbReference>
<evidence type="ECO:0000259" key="3">
    <source>
        <dbReference type="PROSITE" id="PS51186"/>
    </source>
</evidence>
<dbReference type="InterPro" id="IPR016181">
    <property type="entry name" value="Acyl_CoA_acyltransferase"/>
</dbReference>
<name>A0A1B2EBZ6_9HYPH</name>
<protein>
    <recommendedName>
        <fullName evidence="3">N-acetyltransferase domain-containing protein</fullName>
    </recommendedName>
</protein>
<dbReference type="RefSeq" id="WP_099508467.1">
    <property type="nucleotide sequence ID" value="NZ_CP016616.1"/>
</dbReference>
<dbReference type="Pfam" id="PF00583">
    <property type="entry name" value="Acetyltransf_1"/>
    <property type="match status" value="1"/>
</dbReference>
<dbReference type="Gene3D" id="3.40.630.30">
    <property type="match status" value="1"/>
</dbReference>
<dbReference type="SUPFAM" id="SSF55729">
    <property type="entry name" value="Acyl-CoA N-acyltransferases (Nat)"/>
    <property type="match status" value="1"/>
</dbReference>
<dbReference type="CDD" id="cd04301">
    <property type="entry name" value="NAT_SF"/>
    <property type="match status" value="1"/>
</dbReference>
<keyword evidence="2" id="KW-0012">Acyltransferase</keyword>
<organism evidence="4">
    <name type="scientific">Microvirga ossetica</name>
    <dbReference type="NCBI Taxonomy" id="1882682"/>
    <lineage>
        <taxon>Bacteria</taxon>
        <taxon>Pseudomonadati</taxon>
        <taxon>Pseudomonadota</taxon>
        <taxon>Alphaproteobacteria</taxon>
        <taxon>Hyphomicrobiales</taxon>
        <taxon>Methylobacteriaceae</taxon>
        <taxon>Microvirga</taxon>
    </lineage>
</organism>
<proteinExistence type="predicted"/>
<dbReference type="InterPro" id="IPR050832">
    <property type="entry name" value="Bact_Acetyltransf"/>
</dbReference>
<dbReference type="EMBL" id="CP016616">
    <property type="protein sequence ID" value="ANY77479.1"/>
    <property type="molecule type" value="Genomic_DNA"/>
</dbReference>
<gene>
    <name evidence="4" type="ORF">BB934_03945</name>
</gene>
<dbReference type="GO" id="GO:0016747">
    <property type="term" value="F:acyltransferase activity, transferring groups other than amino-acyl groups"/>
    <property type="evidence" value="ECO:0007669"/>
    <property type="project" value="InterPro"/>
</dbReference>